<proteinExistence type="predicted"/>
<dbReference type="Proteomes" id="UP000623467">
    <property type="component" value="Unassembled WGS sequence"/>
</dbReference>
<dbReference type="EMBL" id="JACAZH010000006">
    <property type="protein sequence ID" value="KAF7366750.1"/>
    <property type="molecule type" value="Genomic_DNA"/>
</dbReference>
<protein>
    <submittedName>
        <fullName evidence="2">F-box domain-containing protein</fullName>
    </submittedName>
</protein>
<organism evidence="2 3">
    <name type="scientific">Mycena sanguinolenta</name>
    <dbReference type="NCBI Taxonomy" id="230812"/>
    <lineage>
        <taxon>Eukaryota</taxon>
        <taxon>Fungi</taxon>
        <taxon>Dikarya</taxon>
        <taxon>Basidiomycota</taxon>
        <taxon>Agaricomycotina</taxon>
        <taxon>Agaricomycetes</taxon>
        <taxon>Agaricomycetidae</taxon>
        <taxon>Agaricales</taxon>
        <taxon>Marasmiineae</taxon>
        <taxon>Mycenaceae</taxon>
        <taxon>Mycena</taxon>
    </lineage>
</organism>
<dbReference type="Gene3D" id="1.20.1280.50">
    <property type="match status" value="1"/>
</dbReference>
<dbReference type="PANTHER" id="PTHR38926">
    <property type="entry name" value="F-BOX DOMAIN CONTAINING PROTEIN, EXPRESSED"/>
    <property type="match status" value="1"/>
</dbReference>
<feature type="coiled-coil region" evidence="1">
    <location>
        <begin position="27"/>
        <end position="54"/>
    </location>
</feature>
<dbReference type="SUPFAM" id="SSF52047">
    <property type="entry name" value="RNI-like"/>
    <property type="match status" value="1"/>
</dbReference>
<gene>
    <name evidence="2" type="ORF">MSAN_00933200</name>
</gene>
<evidence type="ECO:0000313" key="2">
    <source>
        <dbReference type="EMBL" id="KAF7366750.1"/>
    </source>
</evidence>
<reference evidence="2" key="1">
    <citation type="submission" date="2020-05" db="EMBL/GenBank/DDBJ databases">
        <title>Mycena genomes resolve the evolution of fungal bioluminescence.</title>
        <authorList>
            <person name="Tsai I.J."/>
        </authorList>
    </citation>
    <scope>NUCLEOTIDE SEQUENCE</scope>
    <source>
        <strain evidence="2">160909Yilan</strain>
    </source>
</reference>
<dbReference type="AlphaFoldDB" id="A0A8H6YT87"/>
<dbReference type="PANTHER" id="PTHR38926:SF5">
    <property type="entry name" value="F-BOX AND LEUCINE-RICH REPEAT PROTEIN 6"/>
    <property type="match status" value="1"/>
</dbReference>
<accession>A0A8H6YT87</accession>
<sequence length="437" mass="49085">MKQEATLLFFNHHLLIPQVQLSPSMSVEELQARVAKLSAEIQTQKEVLRRLEESRWATQRELNAIHVPIAALPFELSSEIFLQCLPPSPSPNKPYEAPMLLMNVCRAWTQVALSTPLLWTSIDLRCQRVDGLQFWLDRAQHCPLSITLHKRLNTDASAVFGHYAPQLKHLTLCEAGSYVHLSPSFPRLETLTLGSPETLLATLRTNSLNEWKIGDVARLLSLAPNLVRFASHTANLGSSDTDPDSDLPTLILPNLRYLEFGVLKAGHKLMACLTLPALETLRMPLEQDSFISLSLFLQRSASPLRKLLLDGGQSAEVVQYLRLLPSLIHFDWLVSSESRALGVLTALFVSESLLPNLRSLKVRSWNPISALHPTALRMLSARHPQLARFHLFGKHQSKPDAEILDGFRRLVAEGMEIAIGEQTFDEGRRKMITTNYI</sequence>
<comment type="caution">
    <text evidence="2">The sequence shown here is derived from an EMBL/GenBank/DDBJ whole genome shotgun (WGS) entry which is preliminary data.</text>
</comment>
<name>A0A8H6YT87_9AGAR</name>
<evidence type="ECO:0000256" key="1">
    <source>
        <dbReference type="SAM" id="Coils"/>
    </source>
</evidence>
<keyword evidence="1" id="KW-0175">Coiled coil</keyword>
<evidence type="ECO:0000313" key="3">
    <source>
        <dbReference type="Proteomes" id="UP000623467"/>
    </source>
</evidence>
<dbReference type="OrthoDB" id="2840257at2759"/>
<keyword evidence="3" id="KW-1185">Reference proteome</keyword>